<protein>
    <recommendedName>
        <fullName evidence="9 10">D-alanyl-D-alanine dipeptidase</fullName>
        <shortName evidence="9 10">D-Ala-D-Ala dipeptidase</shortName>
        <ecNumber evidence="9 10">3.4.13.22</ecNumber>
    </recommendedName>
</protein>
<reference evidence="12 13" key="1">
    <citation type="journal article" date="2023" name="Int. J. Syst. Evol. Microbiol.">
        <title>Physiological and genomic analyses of cobalamin (vitamin B12)-auxotrophy of Lysobacter auxotrophicus sp. nov., a methionine-auxotrophic chitinolytic bacterium isolated from chitin-treated soil.</title>
        <authorList>
            <person name="Saito A."/>
            <person name="Dohra H."/>
            <person name="Hamada M."/>
            <person name="Moriuchi R."/>
            <person name="Kotsuchibashi Y."/>
            <person name="Mori K."/>
        </authorList>
    </citation>
    <scope>NUCLEOTIDE SEQUENCE [LARGE SCALE GENOMIC DNA]</scope>
    <source>
        <strain evidence="12 13">5-21a</strain>
    </source>
</reference>
<comment type="cofactor">
    <cofactor evidence="9">
        <name>Zn(2+)</name>
        <dbReference type="ChEBI" id="CHEBI:29105"/>
    </cofactor>
    <text evidence="9">Binds 1 zinc ion per subunit.</text>
</comment>
<dbReference type="HAMAP" id="MF_01924">
    <property type="entry name" value="A_A_dipeptidase"/>
    <property type="match status" value="1"/>
</dbReference>
<keyword evidence="5 9" id="KW-0862">Zinc</keyword>
<feature type="binding site" evidence="9">
    <location>
        <position position="147"/>
    </location>
    <ligand>
        <name>Zn(2+)</name>
        <dbReference type="ChEBI" id="CHEBI:29105"/>
        <note>catalytic</note>
    </ligand>
</feature>
<dbReference type="EMBL" id="AP027041">
    <property type="protein sequence ID" value="BDU17186.1"/>
    <property type="molecule type" value="Genomic_DNA"/>
</dbReference>
<comment type="catalytic activity">
    <reaction evidence="1 9 10">
        <text>D-alanyl-D-alanine + H2O = 2 D-alanine</text>
        <dbReference type="Rhea" id="RHEA:20661"/>
        <dbReference type="ChEBI" id="CHEBI:15377"/>
        <dbReference type="ChEBI" id="CHEBI:57416"/>
        <dbReference type="ChEBI" id="CHEBI:57822"/>
        <dbReference type="EC" id="3.4.13.22"/>
    </reaction>
</comment>
<keyword evidence="6 9" id="KW-0224">Dipeptidase</keyword>
<keyword evidence="3 9" id="KW-0479">Metal-binding</keyword>
<dbReference type="CDD" id="cd14817">
    <property type="entry name" value="D-Ala-D-Ala_dipeptidase_VanX"/>
    <property type="match status" value="1"/>
</dbReference>
<feature type="site" description="Transition state stabilizer" evidence="9">
    <location>
        <position position="104"/>
    </location>
</feature>
<keyword evidence="8 10" id="KW-0961">Cell wall biogenesis/degradation</keyword>
<evidence type="ECO:0000256" key="2">
    <source>
        <dbReference type="ARBA" id="ARBA00022670"/>
    </source>
</evidence>
<evidence type="ECO:0000313" key="12">
    <source>
        <dbReference type="EMBL" id="BDU17186.1"/>
    </source>
</evidence>
<evidence type="ECO:0000313" key="13">
    <source>
        <dbReference type="Proteomes" id="UP001317822"/>
    </source>
</evidence>
<dbReference type="EC" id="3.4.13.22" evidence="9 10"/>
<proteinExistence type="inferred from homology"/>
<comment type="similarity">
    <text evidence="9 10">Belongs to the peptidase M15D family.</text>
</comment>
<dbReference type="Proteomes" id="UP001317822">
    <property type="component" value="Chromosome"/>
</dbReference>
<feature type="binding site" evidence="9">
    <location>
        <position position="154"/>
    </location>
    <ligand>
        <name>Zn(2+)</name>
        <dbReference type="ChEBI" id="CHEBI:29105"/>
        <note>catalytic</note>
    </ligand>
</feature>
<dbReference type="PROSITE" id="PS51257">
    <property type="entry name" value="PROKAR_LIPOPROTEIN"/>
    <property type="match status" value="1"/>
</dbReference>
<evidence type="ECO:0000256" key="9">
    <source>
        <dbReference type="HAMAP-Rule" id="MF_01924"/>
    </source>
</evidence>
<keyword evidence="7 9" id="KW-0482">Metalloprotease</keyword>
<feature type="chain" id="PRO_5045469665" description="D-alanyl-D-alanine dipeptidase" evidence="11">
    <location>
        <begin position="16"/>
        <end position="236"/>
    </location>
</feature>
<dbReference type="PANTHER" id="PTHR43126:SF1">
    <property type="entry name" value="D-ALANYL-D-ALANINE DIPEPTIDASE"/>
    <property type="match status" value="1"/>
</dbReference>
<feature type="active site" description="Proton donor/acceptor" evidence="9">
    <location>
        <position position="215"/>
    </location>
</feature>
<dbReference type="SUPFAM" id="SSF55166">
    <property type="entry name" value="Hedgehog/DD-peptidase"/>
    <property type="match status" value="1"/>
</dbReference>
<dbReference type="PANTHER" id="PTHR43126">
    <property type="entry name" value="D-ALANYL-D-ALANINE DIPEPTIDASE"/>
    <property type="match status" value="1"/>
</dbReference>
<dbReference type="PIRSF" id="PIRSF026671">
    <property type="entry name" value="AA_dipeptidase"/>
    <property type="match status" value="1"/>
</dbReference>
<keyword evidence="4 9" id="KW-0378">Hydrolase</keyword>
<accession>A0ABM8DF04</accession>
<evidence type="ECO:0000256" key="5">
    <source>
        <dbReference type="ARBA" id="ARBA00022833"/>
    </source>
</evidence>
<evidence type="ECO:0000256" key="7">
    <source>
        <dbReference type="ARBA" id="ARBA00023049"/>
    </source>
</evidence>
<dbReference type="InterPro" id="IPR009045">
    <property type="entry name" value="Zn_M74/Hedgehog-like"/>
</dbReference>
<feature type="signal peptide" evidence="11">
    <location>
        <begin position="1"/>
        <end position="15"/>
    </location>
</feature>
<evidence type="ECO:0000256" key="3">
    <source>
        <dbReference type="ARBA" id="ARBA00022723"/>
    </source>
</evidence>
<comment type="function">
    <text evidence="9 10">Catalyzes hydrolysis of the D-alanyl-D-alanine dipeptide.</text>
</comment>
<gene>
    <name evidence="9" type="primary">ddpX</name>
    <name evidence="12" type="ORF">LA521A_23870</name>
</gene>
<evidence type="ECO:0000256" key="4">
    <source>
        <dbReference type="ARBA" id="ARBA00022801"/>
    </source>
</evidence>
<keyword evidence="2 9" id="KW-0645">Protease</keyword>
<evidence type="ECO:0000256" key="1">
    <source>
        <dbReference type="ARBA" id="ARBA00001362"/>
    </source>
</evidence>
<name>A0ABM8DF04_9GAMM</name>
<feature type="binding site" evidence="9">
    <location>
        <position position="218"/>
    </location>
    <ligand>
        <name>Zn(2+)</name>
        <dbReference type="ChEBI" id="CHEBI:29105"/>
        <note>catalytic</note>
    </ligand>
</feature>
<keyword evidence="11" id="KW-0732">Signal</keyword>
<dbReference type="Gene3D" id="3.30.1380.10">
    <property type="match status" value="1"/>
</dbReference>
<evidence type="ECO:0000256" key="8">
    <source>
        <dbReference type="ARBA" id="ARBA00023316"/>
    </source>
</evidence>
<sequence length="236" mass="25975">MHGAVRLAFATFALAAVGCASSPRMDIAPATTPAEAGLVDVRTLVPDIDLDMRYAGTNNFTGAVVDGYGAPRCYLLEPAAKALQRAETALRARGYRLRLFDCYRPARAVRSFVAWAGNADESTRARFYPALEKRDLLGGYISPTSGHSRGATVDLTLLRCEGSAACVPLDMGTQFDFFDPLANTDSPRITPAQRANRERLRDAMRLAGLKNYPMEWWHFTLDPEPAPKRFFDVPIE</sequence>
<dbReference type="Pfam" id="PF01427">
    <property type="entry name" value="Peptidase_M15"/>
    <property type="match status" value="1"/>
</dbReference>
<evidence type="ECO:0000256" key="6">
    <source>
        <dbReference type="ARBA" id="ARBA00022997"/>
    </source>
</evidence>
<organism evidence="12 13">
    <name type="scientific">Lysobacter auxotrophicus</name>
    <dbReference type="NCBI Taxonomy" id="2992573"/>
    <lineage>
        <taxon>Bacteria</taxon>
        <taxon>Pseudomonadati</taxon>
        <taxon>Pseudomonadota</taxon>
        <taxon>Gammaproteobacteria</taxon>
        <taxon>Lysobacterales</taxon>
        <taxon>Lysobacteraceae</taxon>
        <taxon>Lysobacter</taxon>
    </lineage>
</organism>
<evidence type="ECO:0000256" key="10">
    <source>
        <dbReference type="PIRNR" id="PIRNR026671"/>
    </source>
</evidence>
<dbReference type="InterPro" id="IPR000755">
    <property type="entry name" value="A_A_dipeptidase"/>
</dbReference>
<evidence type="ECO:0000256" key="11">
    <source>
        <dbReference type="SAM" id="SignalP"/>
    </source>
</evidence>
<dbReference type="RefSeq" id="WP_281779144.1">
    <property type="nucleotide sequence ID" value="NZ_AP027041.1"/>
</dbReference>
<keyword evidence="13" id="KW-1185">Reference proteome</keyword>